<sequence length="93" mass="10990">MEYQIHKCNYLPESGISIVCSDELTKDDQFIWQMLISHEANEDDLESNHLLENIGDLVWQTAVQIQCCPYCGEKLNRQLNKQEPLLHYHYYVC</sequence>
<dbReference type="AlphaFoldDB" id="A0A317CG31"/>
<proteinExistence type="predicted"/>
<name>A0A317CG31_9GAMM</name>
<accession>A0A317CG31</accession>
<keyword evidence="2" id="KW-1185">Reference proteome</keyword>
<protein>
    <submittedName>
        <fullName evidence="1">Uncharacterized protein</fullName>
    </submittedName>
</protein>
<evidence type="ECO:0000313" key="2">
    <source>
        <dbReference type="Proteomes" id="UP000245539"/>
    </source>
</evidence>
<organism evidence="1 2">
    <name type="scientific">Leucothrix pacifica</name>
    <dbReference type="NCBI Taxonomy" id="1247513"/>
    <lineage>
        <taxon>Bacteria</taxon>
        <taxon>Pseudomonadati</taxon>
        <taxon>Pseudomonadota</taxon>
        <taxon>Gammaproteobacteria</taxon>
        <taxon>Thiotrichales</taxon>
        <taxon>Thiotrichaceae</taxon>
        <taxon>Leucothrix</taxon>
    </lineage>
</organism>
<dbReference type="OrthoDB" id="5880389at2"/>
<dbReference type="RefSeq" id="WP_109837730.1">
    <property type="nucleotide sequence ID" value="NZ_QGKM01000028.1"/>
</dbReference>
<reference evidence="1 2" key="1">
    <citation type="submission" date="2018-05" db="EMBL/GenBank/DDBJ databases">
        <title>Leucothrix arctica sp. nov., isolated from Arctic seawater.</title>
        <authorList>
            <person name="Choi A."/>
            <person name="Baek K."/>
        </authorList>
    </citation>
    <scope>NUCLEOTIDE SEQUENCE [LARGE SCALE GENOMIC DNA]</scope>
    <source>
        <strain evidence="1 2">JCM 18388</strain>
    </source>
</reference>
<dbReference type="Proteomes" id="UP000245539">
    <property type="component" value="Unassembled WGS sequence"/>
</dbReference>
<gene>
    <name evidence="1" type="ORF">DKW60_11115</name>
</gene>
<comment type="caution">
    <text evidence="1">The sequence shown here is derived from an EMBL/GenBank/DDBJ whole genome shotgun (WGS) entry which is preliminary data.</text>
</comment>
<evidence type="ECO:0000313" key="1">
    <source>
        <dbReference type="EMBL" id="PWQ97101.1"/>
    </source>
</evidence>
<dbReference type="EMBL" id="QGKM01000028">
    <property type="protein sequence ID" value="PWQ97101.1"/>
    <property type="molecule type" value="Genomic_DNA"/>
</dbReference>